<dbReference type="Proteomes" id="UP000006038">
    <property type="component" value="Chromosome 10"/>
</dbReference>
<dbReference type="eggNOG" id="KOG0167">
    <property type="taxonomic scope" value="Eukaryota"/>
</dbReference>
<evidence type="ECO:0000313" key="3">
    <source>
        <dbReference type="Proteomes" id="UP000006038"/>
    </source>
</evidence>
<dbReference type="STRING" id="4533.J3N2T4"/>
<name>J3N2T4_ORYBR</name>
<organism evidence="2">
    <name type="scientific">Oryza brachyantha</name>
    <name type="common">malo sina</name>
    <dbReference type="NCBI Taxonomy" id="4533"/>
    <lineage>
        <taxon>Eukaryota</taxon>
        <taxon>Viridiplantae</taxon>
        <taxon>Streptophyta</taxon>
        <taxon>Embryophyta</taxon>
        <taxon>Tracheophyta</taxon>
        <taxon>Spermatophyta</taxon>
        <taxon>Magnoliopsida</taxon>
        <taxon>Liliopsida</taxon>
        <taxon>Poales</taxon>
        <taxon>Poaceae</taxon>
        <taxon>BOP clade</taxon>
        <taxon>Oryzoideae</taxon>
        <taxon>Oryzeae</taxon>
        <taxon>Oryzinae</taxon>
        <taxon>Oryza</taxon>
    </lineage>
</organism>
<dbReference type="EnsemblPlants" id="OB10G18320.1">
    <property type="protein sequence ID" value="OB10G18320.1"/>
    <property type="gene ID" value="OB10G18320"/>
</dbReference>
<reference evidence="2" key="1">
    <citation type="journal article" date="2013" name="Nat. Commun.">
        <title>Whole-genome sequencing of Oryza brachyantha reveals mechanisms underlying Oryza genome evolution.</title>
        <authorList>
            <person name="Chen J."/>
            <person name="Huang Q."/>
            <person name="Gao D."/>
            <person name="Wang J."/>
            <person name="Lang Y."/>
            <person name="Liu T."/>
            <person name="Li B."/>
            <person name="Bai Z."/>
            <person name="Luis Goicoechea J."/>
            <person name="Liang C."/>
            <person name="Chen C."/>
            <person name="Zhang W."/>
            <person name="Sun S."/>
            <person name="Liao Y."/>
            <person name="Zhang X."/>
            <person name="Yang L."/>
            <person name="Song C."/>
            <person name="Wang M."/>
            <person name="Shi J."/>
            <person name="Liu G."/>
            <person name="Liu J."/>
            <person name="Zhou H."/>
            <person name="Zhou W."/>
            <person name="Yu Q."/>
            <person name="An N."/>
            <person name="Chen Y."/>
            <person name="Cai Q."/>
            <person name="Wang B."/>
            <person name="Liu B."/>
            <person name="Min J."/>
            <person name="Huang Y."/>
            <person name="Wu H."/>
            <person name="Li Z."/>
            <person name="Zhang Y."/>
            <person name="Yin Y."/>
            <person name="Song W."/>
            <person name="Jiang J."/>
            <person name="Jackson S.A."/>
            <person name="Wing R.A."/>
            <person name="Wang J."/>
            <person name="Chen M."/>
        </authorList>
    </citation>
    <scope>NUCLEOTIDE SEQUENCE [LARGE SCALE GENOMIC DNA]</scope>
    <source>
        <strain evidence="2">cv. IRGC 101232</strain>
    </source>
</reference>
<proteinExistence type="predicted"/>
<sequence>MSSFHVTLAWRFPDERRSRRAVDLLTLASRQCQRASLADVVKHEVKARVLAQIQDVEKEIISEKERLESILKEVGINDSEFCSDEIETLQREIDDCVVERWTSDMIALLRLLCHAASVHSYRHWLGRNQRVVERVVLLVRTGPSSTKKDVLAALLCLSNERESVAKLVEVGALEAALSTISEETTPFL</sequence>
<dbReference type="HOGENOM" id="CLU_1443114_0_0_1"/>
<accession>J3N2T4</accession>
<feature type="coiled-coil region" evidence="1">
    <location>
        <begin position="46"/>
        <end position="73"/>
    </location>
</feature>
<evidence type="ECO:0000313" key="2">
    <source>
        <dbReference type="EnsemblPlants" id="OB10G18320.1"/>
    </source>
</evidence>
<keyword evidence="3" id="KW-1185">Reference proteome</keyword>
<reference evidence="2" key="2">
    <citation type="submission" date="2013-04" db="UniProtKB">
        <authorList>
            <consortium name="EnsemblPlants"/>
        </authorList>
    </citation>
    <scope>IDENTIFICATION</scope>
</reference>
<dbReference type="Gramene" id="OB10G18320.1">
    <property type="protein sequence ID" value="OB10G18320.1"/>
    <property type="gene ID" value="OB10G18320"/>
</dbReference>
<keyword evidence="1" id="KW-0175">Coiled coil</keyword>
<evidence type="ECO:0000256" key="1">
    <source>
        <dbReference type="SAM" id="Coils"/>
    </source>
</evidence>
<protein>
    <submittedName>
        <fullName evidence="2">Uncharacterized protein</fullName>
    </submittedName>
</protein>
<dbReference type="AlphaFoldDB" id="J3N2T4"/>